<dbReference type="GO" id="GO:0005634">
    <property type="term" value="C:nucleus"/>
    <property type="evidence" value="ECO:0007669"/>
    <property type="project" value="UniProtKB-SubCell"/>
</dbReference>
<proteinExistence type="inferred from homology"/>
<keyword evidence="9" id="KW-0804">Transcription</keyword>
<dbReference type="InterPro" id="IPR013087">
    <property type="entry name" value="Znf_C2H2_type"/>
</dbReference>
<feature type="region of interest" description="Disordered" evidence="15">
    <location>
        <begin position="1"/>
        <end position="22"/>
    </location>
</feature>
<evidence type="ECO:0000256" key="6">
    <source>
        <dbReference type="ARBA" id="ARBA00022833"/>
    </source>
</evidence>
<comment type="function">
    <text evidence="12">Involved in glucose repression of glucose metabolism genes.</text>
</comment>
<keyword evidence="18" id="KW-1185">Reference proteome</keyword>
<evidence type="ECO:0000256" key="13">
    <source>
        <dbReference type="ARBA" id="ARBA00068528"/>
    </source>
</evidence>
<evidence type="ECO:0000256" key="15">
    <source>
        <dbReference type="SAM" id="MobiDB-lite"/>
    </source>
</evidence>
<comment type="caution">
    <text evidence="17">The sequence shown here is derived from an EMBL/GenBank/DDBJ whole genome shotgun (WGS) entry which is preliminary data.</text>
</comment>
<evidence type="ECO:0000256" key="7">
    <source>
        <dbReference type="ARBA" id="ARBA00023015"/>
    </source>
</evidence>
<feature type="region of interest" description="Disordered" evidence="15">
    <location>
        <begin position="62"/>
        <end position="137"/>
    </location>
</feature>
<evidence type="ECO:0000256" key="4">
    <source>
        <dbReference type="ARBA" id="ARBA00022737"/>
    </source>
</evidence>
<keyword evidence="4" id="KW-0677">Repeat</keyword>
<keyword evidence="5 14" id="KW-0863">Zinc-finger</keyword>
<dbReference type="InterPro" id="IPR036236">
    <property type="entry name" value="Znf_C2H2_sf"/>
</dbReference>
<dbReference type="GO" id="GO:0008270">
    <property type="term" value="F:zinc ion binding"/>
    <property type="evidence" value="ECO:0007669"/>
    <property type="project" value="UniProtKB-KW"/>
</dbReference>
<keyword evidence="2" id="KW-0678">Repressor</keyword>
<comment type="similarity">
    <text evidence="11">Belongs to the creA/MIG C2H2-type zinc-finger protein family.</text>
</comment>
<evidence type="ECO:0000256" key="9">
    <source>
        <dbReference type="ARBA" id="ARBA00023163"/>
    </source>
</evidence>
<keyword evidence="10" id="KW-0539">Nucleus</keyword>
<dbReference type="Proteomes" id="UP001360560">
    <property type="component" value="Unassembled WGS sequence"/>
</dbReference>
<evidence type="ECO:0000256" key="11">
    <source>
        <dbReference type="ARBA" id="ARBA00038023"/>
    </source>
</evidence>
<dbReference type="AlphaFoldDB" id="A0AAV5QJ90"/>
<dbReference type="PROSITE" id="PS00028">
    <property type="entry name" value="ZINC_FINGER_C2H2_1"/>
    <property type="match status" value="2"/>
</dbReference>
<dbReference type="Gene3D" id="3.30.160.60">
    <property type="entry name" value="Classic Zinc Finger"/>
    <property type="match status" value="2"/>
</dbReference>
<dbReference type="SMART" id="SM00355">
    <property type="entry name" value="ZnF_C2H2"/>
    <property type="match status" value="2"/>
</dbReference>
<evidence type="ECO:0000259" key="16">
    <source>
        <dbReference type="PROSITE" id="PS50157"/>
    </source>
</evidence>
<gene>
    <name evidence="17" type="ORF">DASC09_022330</name>
</gene>
<dbReference type="GO" id="GO:0000978">
    <property type="term" value="F:RNA polymerase II cis-regulatory region sequence-specific DNA binding"/>
    <property type="evidence" value="ECO:0007669"/>
    <property type="project" value="TreeGrafter"/>
</dbReference>
<sequence>MSSSTKKTSKSIKPDGGDRPYKCPMCDKAFHRLEHQTRHIRTHTGEKPHPCTFPGCNKRFSRSDELTRHSRIHSNPNNRRKNKSSQNISVVQVEGPPTMFAQGPVSPNSQSHAPQTPQIPSQPPAQQQQPIGVDFNGNPIYPYMIQLPQAMNHHHQQSFRSLPASPGTQEPPNLGLYNPQQQSYFQSPVNNHEAKSSSSSSSGFHMSKSTTYLNHYNLPSVNSSTSIAGNNSHHSSLHFLSSASSSKTHSLCNSPSNSSTNLFGFSTSSSATSLQSLANTHSSGLNLPPLNMAQLINPSATNSSSTVNMNSADEPLTFGAGKKYRRISTPPYSTPLQSPNISPVGSVGNHHDRITLPPIRALLANLDEENLGQTKKSNSGENVRLPHINEMFHE</sequence>
<dbReference type="GO" id="GO:0005737">
    <property type="term" value="C:cytoplasm"/>
    <property type="evidence" value="ECO:0007669"/>
    <property type="project" value="TreeGrafter"/>
</dbReference>
<evidence type="ECO:0000256" key="2">
    <source>
        <dbReference type="ARBA" id="ARBA00022491"/>
    </source>
</evidence>
<name>A0AAV5QJ90_9ASCO</name>
<evidence type="ECO:0000256" key="8">
    <source>
        <dbReference type="ARBA" id="ARBA00023125"/>
    </source>
</evidence>
<evidence type="ECO:0000256" key="12">
    <source>
        <dbReference type="ARBA" id="ARBA00056233"/>
    </source>
</evidence>
<dbReference type="GeneID" id="90072887"/>
<dbReference type="RefSeq" id="XP_064851908.1">
    <property type="nucleotide sequence ID" value="XM_064995836.1"/>
</dbReference>
<comment type="subcellular location">
    <subcellularLocation>
        <location evidence="1">Nucleus</location>
    </subcellularLocation>
</comment>
<dbReference type="SUPFAM" id="SSF57667">
    <property type="entry name" value="beta-beta-alpha zinc fingers"/>
    <property type="match status" value="1"/>
</dbReference>
<keyword evidence="6" id="KW-0862">Zinc</keyword>
<keyword evidence="7" id="KW-0805">Transcription regulation</keyword>
<evidence type="ECO:0000313" key="17">
    <source>
        <dbReference type="EMBL" id="GMM34908.1"/>
    </source>
</evidence>
<dbReference type="PROSITE" id="PS50157">
    <property type="entry name" value="ZINC_FINGER_C2H2_2"/>
    <property type="match status" value="2"/>
</dbReference>
<dbReference type="PANTHER" id="PTHR47428">
    <property type="entry name" value="REGULATORY PROTEIN MIG1-RELATED"/>
    <property type="match status" value="1"/>
</dbReference>
<keyword evidence="3" id="KW-0479">Metal-binding</keyword>
<evidence type="ECO:0000256" key="1">
    <source>
        <dbReference type="ARBA" id="ARBA00004123"/>
    </source>
</evidence>
<feature type="compositionally biased region" description="Basic and acidic residues" evidence="15">
    <location>
        <begin position="12"/>
        <end position="21"/>
    </location>
</feature>
<organism evidence="17 18">
    <name type="scientific">Saccharomycopsis crataegensis</name>
    <dbReference type="NCBI Taxonomy" id="43959"/>
    <lineage>
        <taxon>Eukaryota</taxon>
        <taxon>Fungi</taxon>
        <taxon>Dikarya</taxon>
        <taxon>Ascomycota</taxon>
        <taxon>Saccharomycotina</taxon>
        <taxon>Saccharomycetes</taxon>
        <taxon>Saccharomycopsidaceae</taxon>
        <taxon>Saccharomycopsis</taxon>
    </lineage>
</organism>
<dbReference type="Pfam" id="PF00096">
    <property type="entry name" value="zf-C2H2"/>
    <property type="match status" value="2"/>
</dbReference>
<evidence type="ECO:0000256" key="3">
    <source>
        <dbReference type="ARBA" id="ARBA00022723"/>
    </source>
</evidence>
<evidence type="ECO:0000256" key="14">
    <source>
        <dbReference type="PROSITE-ProRule" id="PRU00042"/>
    </source>
</evidence>
<feature type="region of interest" description="Disordered" evidence="15">
    <location>
        <begin position="372"/>
        <end position="394"/>
    </location>
</feature>
<feature type="compositionally biased region" description="Polar residues" evidence="15">
    <location>
        <begin position="372"/>
        <end position="381"/>
    </location>
</feature>
<dbReference type="FunFam" id="3.30.160.60:FF:000152">
    <property type="entry name" value="DNA-binding protein creA"/>
    <property type="match status" value="1"/>
</dbReference>
<evidence type="ECO:0000256" key="10">
    <source>
        <dbReference type="ARBA" id="ARBA00023242"/>
    </source>
</evidence>
<keyword evidence="8" id="KW-0238">DNA-binding</keyword>
<evidence type="ECO:0000256" key="5">
    <source>
        <dbReference type="ARBA" id="ARBA00022771"/>
    </source>
</evidence>
<dbReference type="InterPro" id="IPR051007">
    <property type="entry name" value="creA/MIG_C2H2-ZnF"/>
</dbReference>
<reference evidence="17 18" key="1">
    <citation type="journal article" date="2023" name="Elife">
        <title>Identification of key yeast species and microbe-microbe interactions impacting larval growth of Drosophila in the wild.</title>
        <authorList>
            <person name="Mure A."/>
            <person name="Sugiura Y."/>
            <person name="Maeda R."/>
            <person name="Honda K."/>
            <person name="Sakurai N."/>
            <person name="Takahashi Y."/>
            <person name="Watada M."/>
            <person name="Katoh T."/>
            <person name="Gotoh A."/>
            <person name="Gotoh Y."/>
            <person name="Taniguchi I."/>
            <person name="Nakamura K."/>
            <person name="Hayashi T."/>
            <person name="Katayama T."/>
            <person name="Uemura T."/>
            <person name="Hattori Y."/>
        </authorList>
    </citation>
    <scope>NUCLEOTIDE SEQUENCE [LARGE SCALE GENOMIC DNA]</scope>
    <source>
        <strain evidence="17 18">SC-9</strain>
    </source>
</reference>
<dbReference type="PANTHER" id="PTHR47428:SF1">
    <property type="entry name" value="REGULATORY PROTEIN MIG1-RELATED"/>
    <property type="match status" value="1"/>
</dbReference>
<dbReference type="GO" id="GO:0000433">
    <property type="term" value="P:carbon catabolite repression of transcription from RNA polymerase II promoter by glucose"/>
    <property type="evidence" value="ECO:0007669"/>
    <property type="project" value="TreeGrafter"/>
</dbReference>
<dbReference type="EMBL" id="BTFZ01000004">
    <property type="protein sequence ID" value="GMM34908.1"/>
    <property type="molecule type" value="Genomic_DNA"/>
</dbReference>
<feature type="region of interest" description="Disordered" evidence="15">
    <location>
        <begin position="151"/>
        <end position="181"/>
    </location>
</feature>
<accession>A0AAV5QJ90</accession>
<protein>
    <recommendedName>
        <fullName evidence="13">Regulatory protein MIG1</fullName>
    </recommendedName>
</protein>
<feature type="compositionally biased region" description="Low complexity" evidence="15">
    <location>
        <begin position="114"/>
        <end position="130"/>
    </location>
</feature>
<feature type="domain" description="C2H2-type" evidence="16">
    <location>
        <begin position="21"/>
        <end position="48"/>
    </location>
</feature>
<evidence type="ECO:0000313" key="18">
    <source>
        <dbReference type="Proteomes" id="UP001360560"/>
    </source>
</evidence>
<feature type="domain" description="C2H2-type" evidence="16">
    <location>
        <begin position="49"/>
        <end position="78"/>
    </location>
</feature>
<dbReference type="FunFam" id="3.30.160.60:FF:000089">
    <property type="entry name" value="DNA-binding protein creA"/>
    <property type="match status" value="1"/>
</dbReference>